<dbReference type="PANTHER" id="PTHR10098">
    <property type="entry name" value="RAPSYN-RELATED"/>
    <property type="match status" value="1"/>
</dbReference>
<dbReference type="Gene3D" id="1.25.40.10">
    <property type="entry name" value="Tetratricopeptide repeat domain"/>
    <property type="match status" value="3"/>
</dbReference>
<dbReference type="EMBL" id="JTHE02000003">
    <property type="protein sequence ID" value="NEV69978.1"/>
    <property type="molecule type" value="Genomic_DNA"/>
</dbReference>
<dbReference type="Pfam" id="PF12770">
    <property type="entry name" value="CHAT"/>
    <property type="match status" value="1"/>
</dbReference>
<dbReference type="SUPFAM" id="SSF48452">
    <property type="entry name" value="TPR-like"/>
    <property type="match status" value="2"/>
</dbReference>
<organism evidence="1">
    <name type="scientific">Lyngbya confervoides BDU141951</name>
    <dbReference type="NCBI Taxonomy" id="1574623"/>
    <lineage>
        <taxon>Bacteria</taxon>
        <taxon>Bacillati</taxon>
        <taxon>Cyanobacteriota</taxon>
        <taxon>Cyanophyceae</taxon>
        <taxon>Oscillatoriophycideae</taxon>
        <taxon>Oscillatoriales</taxon>
        <taxon>Microcoleaceae</taxon>
        <taxon>Lyngbya</taxon>
    </lineage>
</organism>
<comment type="caution">
    <text evidence="1">The sequence shown here is derived from an EMBL/GenBank/DDBJ whole genome shotgun (WGS) entry which is preliminary data.</text>
</comment>
<sequence length="892" mass="98774">MGKRQRWQYGLLSLVVLILCVVGRPAIAHLAASDPAPHRLVAQASTTLEQQAQTAYQQGQYQTAIDLLQQAQQQYVAQGDRVKAAIALSNLSLTYQQLGQWEAATSALQQAWTLLDNQSVPVPVQAQMLDVQGQLYFATGQLNPALTAWQQTADLYDQLGDSQRYVLSRLHQAQALQAQGLFQQVLSTLTDLADTVNNQPDSPTKVTILRQLGDSLRATGNLDQAETQLQTSLQLAEQLQEPTLMAASNLSLGNLEQGKFNIAFEDKRLEDANNHIRQALNYYQQVAQLDTGELSIQANLNFMRLLVSPSLPQWDLALRRLYPDLKGFLPKLSPGRSTVLAYVGLAKNLILLRENNAPNAPSWREIATLLAPAQTQAQALGDARSQSLVLGTLGHIYELAQQWPDAEDLSRQALVLAQEVRADDLRYQWEWQLGRILKAEDQEPGAIAAYTQAFETLKTIRSDLVTANPDVQFSFRESVEPIYRELVQLLVDPVPEITEIAQLKANKQNGSSDDDQARLRQARDVMEALQVAELENFFQAACIDNTVSIDEVVNEEDTTAAVLYAILLDDRLEVVMKLPQRSDLIHYSAPASRATVNNLLADYRSQLTRGSNVKASGQTLYDWLLRPAAEQGLLAPDDIKTLIFVLDGNLRLIPMTTLHDDDDFLVRKYAISLVLGLEVRDPEVLPPREQVKVLAASLETPPPEEARFYDVLPGVTVELGIIQDTNMAVTALQDDAFTRPALTSELQSTDFNIVHLATHGQFGSDRQNTYILSADGRLNIDTLGQIFKSRRQADTQLEMLILSACKTATGDSREVLGIAGAMVQSGARSAIATLWSVDDNASVLFTETLYAELAKPGVSRAEALRRAQVALLDRYPGRPRFWAPYVLVGSWR</sequence>
<reference evidence="1" key="1">
    <citation type="submission" date="2014-11" db="EMBL/GenBank/DDBJ databases">
        <authorList>
            <person name="Malar M.C."/>
            <person name="Sen D."/>
            <person name="Tripathy S."/>
        </authorList>
    </citation>
    <scope>NUCLEOTIDE SEQUENCE</scope>
    <source>
        <strain evidence="1">BDU141951</strain>
    </source>
</reference>
<dbReference type="Pfam" id="PF13424">
    <property type="entry name" value="TPR_12"/>
    <property type="match status" value="1"/>
</dbReference>
<reference evidence="1" key="2">
    <citation type="journal article" date="2015" name="Genome Announc.">
        <title>Draft Genome Sequence of Filamentous Marine Cyanobacterium Lyngbya confervoides Strain BDU141951.</title>
        <authorList>
            <person name="Chandrababunaidu M.M."/>
            <person name="Sen D."/>
            <person name="Tripathy S."/>
        </authorList>
    </citation>
    <scope>NUCLEOTIDE SEQUENCE</scope>
    <source>
        <strain evidence="1">BDU141951</strain>
    </source>
</reference>
<proteinExistence type="predicted"/>
<accession>A0A0C1VAX1</accession>
<dbReference type="InterPro" id="IPR019734">
    <property type="entry name" value="TPR_rpt"/>
</dbReference>
<gene>
    <name evidence="1" type="ORF">QQ91_023070</name>
</gene>
<protein>
    <submittedName>
        <fullName evidence="1">CHAT domain-containing protein</fullName>
    </submittedName>
</protein>
<dbReference type="InterPro" id="IPR011990">
    <property type="entry name" value="TPR-like_helical_dom_sf"/>
</dbReference>
<dbReference type="SMART" id="SM00028">
    <property type="entry name" value="TPR"/>
    <property type="match status" value="5"/>
</dbReference>
<dbReference type="PANTHER" id="PTHR10098:SF112">
    <property type="entry name" value="SLR0380 PROTEIN"/>
    <property type="match status" value="1"/>
</dbReference>
<reference evidence="1" key="3">
    <citation type="submission" date="2020-02" db="EMBL/GenBank/DDBJ databases">
        <authorList>
            <person name="Sarangi A.N."/>
            <person name="Ghosh S."/>
            <person name="Mukherjee M."/>
            <person name="Tripathy S."/>
        </authorList>
    </citation>
    <scope>NUCLEOTIDE SEQUENCE</scope>
    <source>
        <strain evidence="1">BDU141951</strain>
    </source>
</reference>
<evidence type="ECO:0000313" key="1">
    <source>
        <dbReference type="EMBL" id="NEV69978.1"/>
    </source>
</evidence>
<dbReference type="InterPro" id="IPR024983">
    <property type="entry name" value="CHAT_dom"/>
</dbReference>
<dbReference type="AlphaFoldDB" id="A0A0C1VAX1"/>
<name>A0A0C1VAX1_9CYAN</name>